<evidence type="ECO:0000313" key="9">
    <source>
        <dbReference type="Proteomes" id="UP000299084"/>
    </source>
</evidence>
<accession>A0A5N4E3Y9</accession>
<reference evidence="8 9" key="1">
    <citation type="journal article" date="2019" name="Mol. Ecol. Resour.">
        <title>Improving Illumina assemblies with Hi-C and long reads: an example with the North African dromedary.</title>
        <authorList>
            <person name="Elbers J.P."/>
            <person name="Rogers M.F."/>
            <person name="Perelman P.L."/>
            <person name="Proskuryakova A.A."/>
            <person name="Serdyukova N.A."/>
            <person name="Johnson W.E."/>
            <person name="Horin P."/>
            <person name="Corander J."/>
            <person name="Murphy D."/>
            <person name="Burger P.A."/>
        </authorList>
    </citation>
    <scope>NUCLEOTIDE SEQUENCE [LARGE SCALE GENOMIC DNA]</scope>
    <source>
        <strain evidence="8">Drom800</strain>
        <tissue evidence="8">Blood</tissue>
    </source>
</reference>
<name>A0A5N4E3Y9_CAMDR</name>
<dbReference type="Proteomes" id="UP000299084">
    <property type="component" value="Unassembled WGS sequence"/>
</dbReference>
<evidence type="ECO:0000256" key="5">
    <source>
        <dbReference type="ARBA" id="ARBA00023145"/>
    </source>
</evidence>
<gene>
    <name evidence="8" type="primary">Granzyme H</name>
    <name evidence="8" type="ORF">Cadr_000005821</name>
</gene>
<dbReference type="PANTHER" id="PTHR24271:SF58">
    <property type="entry name" value="DUODENASE-1"/>
    <property type="match status" value="1"/>
</dbReference>
<dbReference type="Gene3D" id="2.40.10.10">
    <property type="entry name" value="Trypsin-like serine proteases"/>
    <property type="match status" value="2"/>
</dbReference>
<dbReference type="AlphaFoldDB" id="A0A5N4E3Y9"/>
<keyword evidence="5" id="KW-0865">Zymogen</keyword>
<dbReference type="EMBL" id="JWIN03000006">
    <property type="protein sequence ID" value="KAB1278057.1"/>
    <property type="molecule type" value="Genomic_DNA"/>
</dbReference>
<keyword evidence="6" id="KW-1015">Disulfide bond</keyword>
<dbReference type="GO" id="GO:0005737">
    <property type="term" value="C:cytoplasm"/>
    <property type="evidence" value="ECO:0007669"/>
    <property type="project" value="TreeGrafter"/>
</dbReference>
<dbReference type="InterPro" id="IPR009003">
    <property type="entry name" value="Peptidase_S1_PA"/>
</dbReference>
<dbReference type="CDD" id="cd00190">
    <property type="entry name" value="Tryp_SPc"/>
    <property type="match status" value="1"/>
</dbReference>
<dbReference type="SUPFAM" id="SSF50494">
    <property type="entry name" value="Trypsin-like serine proteases"/>
    <property type="match status" value="1"/>
</dbReference>
<keyword evidence="9" id="KW-1185">Reference proteome</keyword>
<dbReference type="FunFam" id="2.40.10.10:FF:000014">
    <property type="entry name" value="Complement factor D"/>
    <property type="match status" value="1"/>
</dbReference>
<dbReference type="PROSITE" id="PS50240">
    <property type="entry name" value="TRYPSIN_DOM"/>
    <property type="match status" value="1"/>
</dbReference>
<keyword evidence="3" id="KW-0378">Hydrolase</keyword>
<evidence type="ECO:0000256" key="3">
    <source>
        <dbReference type="ARBA" id="ARBA00022801"/>
    </source>
</evidence>
<evidence type="ECO:0000313" key="8">
    <source>
        <dbReference type="EMBL" id="KAB1278057.1"/>
    </source>
</evidence>
<dbReference type="InterPro" id="IPR001314">
    <property type="entry name" value="Peptidase_S1A"/>
</dbReference>
<evidence type="ECO:0000256" key="2">
    <source>
        <dbReference type="ARBA" id="ARBA00022729"/>
    </source>
</evidence>
<keyword evidence="2" id="KW-0732">Signal</keyword>
<dbReference type="GO" id="GO:0004252">
    <property type="term" value="F:serine-type endopeptidase activity"/>
    <property type="evidence" value="ECO:0007669"/>
    <property type="project" value="InterPro"/>
</dbReference>
<comment type="caution">
    <text evidence="8">The sequence shown here is derived from an EMBL/GenBank/DDBJ whole genome shotgun (WGS) entry which is preliminary data.</text>
</comment>
<dbReference type="FunFam" id="2.40.10.10:FF:000005">
    <property type="entry name" value="Serine protease 37"/>
    <property type="match status" value="1"/>
</dbReference>
<dbReference type="InterPro" id="IPR001254">
    <property type="entry name" value="Trypsin_dom"/>
</dbReference>
<feature type="domain" description="Peptidase S1" evidence="7">
    <location>
        <begin position="45"/>
        <end position="306"/>
    </location>
</feature>
<dbReference type="PROSITE" id="PS00134">
    <property type="entry name" value="TRYPSIN_HIS"/>
    <property type="match status" value="1"/>
</dbReference>
<dbReference type="Pfam" id="PF00089">
    <property type="entry name" value="Trypsin"/>
    <property type="match status" value="2"/>
</dbReference>
<sequence>MVYLPKLSGLCPTPSETSKSDPICLLQPNAPRAHRQAGMFLLGKIIRGYEAEPHSRPYMAFLQIQTSGNIILWGGFLAREDFVLTAAHCWGSSISITLGAHNILEQEGTQQVIRVRRAIPHPDDDDENTANDVMLLQAGRVAAPVLTHFNPRALHPPSPHSCPSFRYDPFNYPRALTRKANLTTAVSPIRLPQGKEPVKPGMVCSVAGWGLLGVNKPAAAKLQEAELEVQTDQQCIHHYKHYDATTQICAGNRRNRENCFEGDSGGPLLCNSVAQGIVSFGTKDGTPSSVYTRISSFLYWIQNTMRICELQGPD</sequence>
<dbReference type="InterPro" id="IPR018114">
    <property type="entry name" value="TRYPSIN_HIS"/>
</dbReference>
<evidence type="ECO:0000256" key="4">
    <source>
        <dbReference type="ARBA" id="ARBA00022825"/>
    </source>
</evidence>
<evidence type="ECO:0000256" key="1">
    <source>
        <dbReference type="ARBA" id="ARBA00022670"/>
    </source>
</evidence>
<dbReference type="SMART" id="SM00020">
    <property type="entry name" value="Tryp_SPc"/>
    <property type="match status" value="1"/>
</dbReference>
<evidence type="ECO:0000259" key="7">
    <source>
        <dbReference type="PROSITE" id="PS50240"/>
    </source>
</evidence>
<keyword evidence="4" id="KW-0720">Serine protease</keyword>
<proteinExistence type="predicted"/>
<evidence type="ECO:0000256" key="6">
    <source>
        <dbReference type="ARBA" id="ARBA00023157"/>
    </source>
</evidence>
<protein>
    <submittedName>
        <fullName evidence="8">Mast cell protease 1A</fullName>
    </submittedName>
</protein>
<dbReference type="GO" id="GO:0006508">
    <property type="term" value="P:proteolysis"/>
    <property type="evidence" value="ECO:0007669"/>
    <property type="project" value="UniProtKB-KW"/>
</dbReference>
<dbReference type="PRINTS" id="PR00722">
    <property type="entry name" value="CHYMOTRYPSIN"/>
</dbReference>
<dbReference type="PANTHER" id="PTHR24271">
    <property type="entry name" value="KALLIKREIN-RELATED"/>
    <property type="match status" value="1"/>
</dbReference>
<organism evidence="8 9">
    <name type="scientific">Camelus dromedarius</name>
    <name type="common">Dromedary</name>
    <name type="synonym">Arabian camel</name>
    <dbReference type="NCBI Taxonomy" id="9838"/>
    <lineage>
        <taxon>Eukaryota</taxon>
        <taxon>Metazoa</taxon>
        <taxon>Chordata</taxon>
        <taxon>Craniata</taxon>
        <taxon>Vertebrata</taxon>
        <taxon>Euteleostomi</taxon>
        <taxon>Mammalia</taxon>
        <taxon>Eutheria</taxon>
        <taxon>Laurasiatheria</taxon>
        <taxon>Artiodactyla</taxon>
        <taxon>Tylopoda</taxon>
        <taxon>Camelidae</taxon>
        <taxon>Camelus</taxon>
    </lineage>
</organism>
<dbReference type="InterPro" id="IPR043504">
    <property type="entry name" value="Peptidase_S1_PA_chymotrypsin"/>
</dbReference>
<keyword evidence="1 8" id="KW-0645">Protease</keyword>